<dbReference type="NCBIfam" id="NF045576">
    <property type="entry name" value="BT_3928_fam"/>
    <property type="match status" value="1"/>
</dbReference>
<accession>A0A4R1KW85</accession>
<dbReference type="AlphaFoldDB" id="A0A4R1KW85"/>
<dbReference type="GO" id="GO:0016020">
    <property type="term" value="C:membrane"/>
    <property type="evidence" value="ECO:0007669"/>
    <property type="project" value="UniProtKB-SubCell"/>
</dbReference>
<sequence length="581" mass="66035">MVAEALEATVLMFYVASRASATIVVMKYIVQISRVFVGVLFIISGFIKLNDPLGFSYKLQEYFSSDVLNIPFLEPYSLGISVFVVVLEVVLGVFLLIGYKKKFTIWMLLGMIVFFTFLTFYSAYFDKVKDCGCFGDALKLTPWESFTKDVVLLVLILILFFGQNYIKPLFKTLPNTVIALLSFVVSLWFAYHVLMHLPAIDFRAYKIGNNLQDEMAIPDDAPKPIIEYTWTFKVNGEEKEFVTSGSYPNVDGEYIGVETKEIDPGFTPAIQDFTIESSEEDLTTYFLEKDNLVIVAMYNVYNAEEEGLLKLKGFTDEAIKKGYTVIGLSASGEDAKQQLKSKYNLNFDIYLCDEKVVKTIVRANPGIVVLNKGTVTNKAHWNDIEDIELESLPNATPNLDLDLKRQLDSIMVLDQKYRANMTSDNWKLQLEIDSSNTAFVESIFKKHGYPGKSIVGDKTSRVAWFVIQHSNKIETYFPLIKEAGEKGELSMTNVAMMEDRYLTEQGLPQKYGTQGATYFMGTPQELSFFWPIEDFENVNKRRKEAGFSETVEAYSKSLFGEDFVIKNYTYQDLKKLGIPVN</sequence>
<feature type="transmembrane region" description="Helical" evidence="5">
    <location>
        <begin position="76"/>
        <end position="98"/>
    </location>
</feature>
<keyword evidence="4 5" id="KW-0472">Membrane</keyword>
<reference evidence="7 8" key="1">
    <citation type="journal article" date="2015" name="Stand. Genomic Sci.">
        <title>Genomic Encyclopedia of Bacterial and Archaeal Type Strains, Phase III: the genomes of soil and plant-associated and newly described type strains.</title>
        <authorList>
            <person name="Whitman W.B."/>
            <person name="Woyke T."/>
            <person name="Klenk H.P."/>
            <person name="Zhou Y."/>
            <person name="Lilburn T.G."/>
            <person name="Beck B.J."/>
            <person name="De Vos P."/>
            <person name="Vandamme P."/>
            <person name="Eisen J.A."/>
            <person name="Garrity G."/>
            <person name="Hugenholtz P."/>
            <person name="Kyrpides N.C."/>
        </authorList>
    </citation>
    <scope>NUCLEOTIDE SEQUENCE [LARGE SCALE GENOMIC DNA]</scope>
    <source>
        <strain evidence="7 8">CECT 8445</strain>
    </source>
</reference>
<evidence type="ECO:0000256" key="2">
    <source>
        <dbReference type="ARBA" id="ARBA00022692"/>
    </source>
</evidence>
<keyword evidence="3 5" id="KW-1133">Transmembrane helix</keyword>
<gene>
    <name evidence="7" type="ORF">DFQ05_0177</name>
</gene>
<dbReference type="Pfam" id="PF20329">
    <property type="entry name" value="DUF6624"/>
    <property type="match status" value="1"/>
</dbReference>
<evidence type="ECO:0000259" key="6">
    <source>
        <dbReference type="Pfam" id="PF07291"/>
    </source>
</evidence>
<dbReference type="InterPro" id="IPR046732">
    <property type="entry name" value="DUF6624"/>
</dbReference>
<protein>
    <submittedName>
        <fullName evidence="7">DoxX-like protein</fullName>
    </submittedName>
</protein>
<feature type="transmembrane region" description="Helical" evidence="5">
    <location>
        <begin position="173"/>
        <end position="194"/>
    </location>
</feature>
<feature type="transmembrane region" description="Helical" evidence="5">
    <location>
        <begin position="105"/>
        <end position="125"/>
    </location>
</feature>
<feature type="transmembrane region" description="Helical" evidence="5">
    <location>
        <begin position="28"/>
        <end position="47"/>
    </location>
</feature>
<feature type="domain" description="Methylamine utilisation protein MauE" evidence="6">
    <location>
        <begin position="26"/>
        <end position="161"/>
    </location>
</feature>
<organism evidence="7 8">
    <name type="scientific">Winogradskyella wandonensis</name>
    <dbReference type="NCBI Taxonomy" id="1442586"/>
    <lineage>
        <taxon>Bacteria</taxon>
        <taxon>Pseudomonadati</taxon>
        <taxon>Bacteroidota</taxon>
        <taxon>Flavobacteriia</taxon>
        <taxon>Flavobacteriales</taxon>
        <taxon>Flavobacteriaceae</taxon>
        <taxon>Winogradskyella</taxon>
    </lineage>
</organism>
<keyword evidence="8" id="KW-1185">Reference proteome</keyword>
<dbReference type="InterPro" id="IPR009908">
    <property type="entry name" value="Methylamine_util_MauE"/>
</dbReference>
<comment type="subcellular location">
    <subcellularLocation>
        <location evidence="1">Membrane</location>
        <topology evidence="1">Multi-pass membrane protein</topology>
    </subcellularLocation>
</comment>
<dbReference type="Pfam" id="PF07291">
    <property type="entry name" value="MauE"/>
    <property type="match status" value="1"/>
</dbReference>
<evidence type="ECO:0000313" key="8">
    <source>
        <dbReference type="Proteomes" id="UP000295714"/>
    </source>
</evidence>
<evidence type="ECO:0000313" key="7">
    <source>
        <dbReference type="EMBL" id="TCK68669.1"/>
    </source>
</evidence>
<proteinExistence type="predicted"/>
<dbReference type="EMBL" id="SMGI01000001">
    <property type="protein sequence ID" value="TCK68669.1"/>
    <property type="molecule type" value="Genomic_DNA"/>
</dbReference>
<evidence type="ECO:0000256" key="1">
    <source>
        <dbReference type="ARBA" id="ARBA00004141"/>
    </source>
</evidence>
<name>A0A4R1KW85_9FLAO</name>
<evidence type="ECO:0000256" key="3">
    <source>
        <dbReference type="ARBA" id="ARBA00022989"/>
    </source>
</evidence>
<dbReference type="Proteomes" id="UP000295714">
    <property type="component" value="Unassembled WGS sequence"/>
</dbReference>
<dbReference type="GO" id="GO:0030416">
    <property type="term" value="P:methylamine metabolic process"/>
    <property type="evidence" value="ECO:0007669"/>
    <property type="project" value="InterPro"/>
</dbReference>
<feature type="transmembrane region" description="Helical" evidence="5">
    <location>
        <begin position="145"/>
        <end position="166"/>
    </location>
</feature>
<keyword evidence="2 5" id="KW-0812">Transmembrane</keyword>
<comment type="caution">
    <text evidence="7">The sequence shown here is derived from an EMBL/GenBank/DDBJ whole genome shotgun (WGS) entry which is preliminary data.</text>
</comment>
<evidence type="ECO:0000256" key="4">
    <source>
        <dbReference type="ARBA" id="ARBA00023136"/>
    </source>
</evidence>
<evidence type="ECO:0000256" key="5">
    <source>
        <dbReference type="SAM" id="Phobius"/>
    </source>
</evidence>